<organism evidence="1 2">
    <name type="scientific">Leptosia nina</name>
    <dbReference type="NCBI Taxonomy" id="320188"/>
    <lineage>
        <taxon>Eukaryota</taxon>
        <taxon>Metazoa</taxon>
        <taxon>Ecdysozoa</taxon>
        <taxon>Arthropoda</taxon>
        <taxon>Hexapoda</taxon>
        <taxon>Insecta</taxon>
        <taxon>Pterygota</taxon>
        <taxon>Neoptera</taxon>
        <taxon>Endopterygota</taxon>
        <taxon>Lepidoptera</taxon>
        <taxon>Glossata</taxon>
        <taxon>Ditrysia</taxon>
        <taxon>Papilionoidea</taxon>
        <taxon>Pieridae</taxon>
        <taxon>Pierinae</taxon>
        <taxon>Leptosia</taxon>
    </lineage>
</organism>
<dbReference type="Proteomes" id="UP001497472">
    <property type="component" value="Unassembled WGS sequence"/>
</dbReference>
<protein>
    <submittedName>
        <fullName evidence="1">Uncharacterized protein</fullName>
    </submittedName>
</protein>
<name>A0AAV1J2N2_9NEOP</name>
<dbReference type="EMBL" id="CAVLEF010000003">
    <property type="protein sequence ID" value="CAK1542478.1"/>
    <property type="molecule type" value="Genomic_DNA"/>
</dbReference>
<reference evidence="1 2" key="1">
    <citation type="submission" date="2023-11" db="EMBL/GenBank/DDBJ databases">
        <authorList>
            <person name="Okamura Y."/>
        </authorList>
    </citation>
    <scope>NUCLEOTIDE SEQUENCE [LARGE SCALE GENOMIC DNA]</scope>
</reference>
<comment type="caution">
    <text evidence="1">The sequence shown here is derived from an EMBL/GenBank/DDBJ whole genome shotgun (WGS) entry which is preliminary data.</text>
</comment>
<proteinExistence type="predicted"/>
<evidence type="ECO:0000313" key="1">
    <source>
        <dbReference type="EMBL" id="CAK1542478.1"/>
    </source>
</evidence>
<gene>
    <name evidence="1" type="ORF">LNINA_LOCUS2372</name>
</gene>
<accession>A0AAV1J2N2</accession>
<sequence>MVKKSIEVAYKQHIHNIKNQFFIDPKSFWPLIRKKRGSLPNNNIVKDGVCLTDDESARVYLDKPRPLPIWP</sequence>
<evidence type="ECO:0000313" key="2">
    <source>
        <dbReference type="Proteomes" id="UP001497472"/>
    </source>
</evidence>
<dbReference type="AlphaFoldDB" id="A0AAV1J2N2"/>
<keyword evidence="2" id="KW-1185">Reference proteome</keyword>